<feature type="compositionally biased region" description="Polar residues" evidence="4">
    <location>
        <begin position="747"/>
        <end position="757"/>
    </location>
</feature>
<sequence length="1373" mass="157700">MASIKKPGFKIETKPVIERKRRKSDLVVMWQSFWDISLFVIMEIWMTMIGILETFKYIFVSDDVQEIRDWLQKYLSRVPNDFSESWRDGILLCKLLNKLKPGCYPDAEKLDTNFGLRNLSYAFHVLEARFDIIPKVAVEEVVTCSKNSSSKLIELLVQLKDKTQENENDKNIKTEPKETEEDKFNTSSDTKYCIAKGTGLMVGFAGRPASFVVFYSSLSDLNLVVEIKGPSGSGCSERITKRSPKKKNTIKPWKPCSPHDKFVRSSSNREEKTISASGSQEKNTESERYYIPLEYEIKSNQINFTYVPVAQGDYRISIISHGQHVSDSPYLVIIEPVIRMPKNDNTAPAKSVLKCPSTRQISEEEHSKKPSVKFQEPDERRERLGKILKRQVLRYIVKIDGKDVVVDTDSINNLAPSLLKMDYELQKRPLIRRNSWGFVGDAERKVSVIRQFCVDLEELEHQSAKMQRSQSVSFSTNSKTPVRKSSSYECEDIPFQTKLETVTEGMVSDFKASVLPCKEYDDVFAYLDNEFDSRTETKHNVVSKKCENSESYSSLENKFSKECSENTVYSKQTYKTEQTGISHNSKLVENESQSLDKPVGHLTCASDDSARLNTLKNIEHNETAATKPEIGGKKQIIESLPQHGNSLNKEKKESEPDFKVVNKFSFGDSSISEFKDLINSENTFIEEKPFVKTDVRTLNNQYRPKNTIFSSCEDKKELLENQESEKIRNIETQSNYCSNHENKKVETNNSLEGSQSKSLKENNIKSLLDKNAQSKENEQQHISQRSFYFKVRNRRPAYSNTKMNRMKTKELLKYQCMNRRNPKRHAYSFDEMTKNLFGDSKTDNCKEFQSVLQNDESKDFFSLPNTELKIPGKNPVSTELTKYSSNNNTESKNSKYRILKNDPNVGKQGSKMDSFVSNTCITGEGKINLSNYLSNINNKTKLNRDESGLIVRQLASSPRKVYQTSSMNLPNNFNGYHPSEENKKDYESIESVSCDKLELKFLNRISNSFMDINNTNRYTSKSVGNEKEYSMPFGQFNFKHFNPSVQTNRESIVKRQIKLWENSVTKREGKLQLKQENELYFLPDLVNIKARLKFWENAYNPSNEENYKKINSEGMNKSEENSNDATKSMSSGISSEDKHSNSTENTVSVEKNIEEKILLDTHQPRTQKRSFSDPGVLEPSNKDINNELEYENEVINQASSKDEMSSSYDSNFVELSADDEESSVEYFCSTEDEYIDDEISENISTYWGDLSLVKEMKFYDTSEYEEFLQLMNSECFNEQCAAECKFFGIATYFGHVAVKNRFWVLTKGAGRGNLSASVQGFGQHDVVFVSVEYMQKDIYEITYQVLAPGLYLISVRWMDTPISGSPFLCKVTF</sequence>
<evidence type="ECO:0000256" key="4">
    <source>
        <dbReference type="SAM" id="MobiDB-lite"/>
    </source>
</evidence>
<comment type="similarity">
    <text evidence="1">Belongs to the filamin family.</text>
</comment>
<organism evidence="7 8">
    <name type="scientific">Trichonephila inaurata madagascariensis</name>
    <dbReference type="NCBI Taxonomy" id="2747483"/>
    <lineage>
        <taxon>Eukaryota</taxon>
        <taxon>Metazoa</taxon>
        <taxon>Ecdysozoa</taxon>
        <taxon>Arthropoda</taxon>
        <taxon>Chelicerata</taxon>
        <taxon>Arachnida</taxon>
        <taxon>Araneae</taxon>
        <taxon>Araneomorphae</taxon>
        <taxon>Entelegynae</taxon>
        <taxon>Araneoidea</taxon>
        <taxon>Nephilidae</taxon>
        <taxon>Trichonephila</taxon>
        <taxon>Trichonephila inaurata</taxon>
    </lineage>
</organism>
<dbReference type="Pfam" id="PF00307">
    <property type="entry name" value="CH"/>
    <property type="match status" value="1"/>
</dbReference>
<dbReference type="EMBL" id="BMAV01020400">
    <property type="protein sequence ID" value="GFY73842.1"/>
    <property type="molecule type" value="Genomic_DNA"/>
</dbReference>
<evidence type="ECO:0000256" key="2">
    <source>
        <dbReference type="ARBA" id="ARBA00022737"/>
    </source>
</evidence>
<feature type="repeat" description="Filamin" evidence="3">
    <location>
        <begin position="1281"/>
        <end position="1371"/>
    </location>
</feature>
<feature type="compositionally biased region" description="Basic and acidic residues" evidence="4">
    <location>
        <begin position="258"/>
        <end position="273"/>
    </location>
</feature>
<feature type="region of interest" description="Disordered" evidence="4">
    <location>
        <begin position="1114"/>
        <end position="1182"/>
    </location>
</feature>
<dbReference type="PANTHER" id="PTHR38537:SF8">
    <property type="entry name" value="FILAMIN-A"/>
    <property type="match status" value="1"/>
</dbReference>
<dbReference type="PANTHER" id="PTHR38537">
    <property type="entry name" value="JITTERBUG, ISOFORM N"/>
    <property type="match status" value="1"/>
</dbReference>
<reference evidence="7" key="1">
    <citation type="submission" date="2020-08" db="EMBL/GenBank/DDBJ databases">
        <title>Multicomponent nature underlies the extraordinary mechanical properties of spider dragline silk.</title>
        <authorList>
            <person name="Kono N."/>
            <person name="Nakamura H."/>
            <person name="Mori M."/>
            <person name="Yoshida Y."/>
            <person name="Ohtoshi R."/>
            <person name="Malay A.D."/>
            <person name="Moran D.A.P."/>
            <person name="Tomita M."/>
            <person name="Numata K."/>
            <person name="Arakawa K."/>
        </authorList>
    </citation>
    <scope>NUCLEOTIDE SEQUENCE</scope>
</reference>
<dbReference type="Proteomes" id="UP000886998">
    <property type="component" value="Unassembled WGS sequence"/>
</dbReference>
<comment type="caution">
    <text evidence="7">The sequence shown here is derived from an EMBL/GenBank/DDBJ whole genome shotgun (WGS) entry which is preliminary data.</text>
</comment>
<protein>
    <submittedName>
        <fullName evidence="7">Calponin-homology domain-containing protein</fullName>
    </submittedName>
</protein>
<name>A0A8X6YKW1_9ARAC</name>
<dbReference type="InterPro" id="IPR044801">
    <property type="entry name" value="Filamin"/>
</dbReference>
<proteinExistence type="inferred from homology"/>
<feature type="compositionally biased region" description="Basic and acidic residues" evidence="4">
    <location>
        <begin position="1151"/>
        <end position="1163"/>
    </location>
</feature>
<keyword evidence="2" id="KW-0677">Repeat</keyword>
<evidence type="ECO:0000313" key="7">
    <source>
        <dbReference type="EMBL" id="GFY73842.1"/>
    </source>
</evidence>
<keyword evidence="5" id="KW-0472">Membrane</keyword>
<evidence type="ECO:0000313" key="8">
    <source>
        <dbReference type="Proteomes" id="UP000886998"/>
    </source>
</evidence>
<evidence type="ECO:0000259" key="6">
    <source>
        <dbReference type="PROSITE" id="PS50021"/>
    </source>
</evidence>
<dbReference type="Gene3D" id="1.10.418.10">
    <property type="entry name" value="Calponin-like domain"/>
    <property type="match status" value="1"/>
</dbReference>
<dbReference type="InterPro" id="IPR001715">
    <property type="entry name" value="CH_dom"/>
</dbReference>
<dbReference type="GO" id="GO:0051015">
    <property type="term" value="F:actin filament binding"/>
    <property type="evidence" value="ECO:0007669"/>
    <property type="project" value="InterPro"/>
</dbReference>
<dbReference type="InterPro" id="IPR036872">
    <property type="entry name" value="CH_dom_sf"/>
</dbReference>
<dbReference type="SUPFAM" id="SSF81296">
    <property type="entry name" value="E set domains"/>
    <property type="match status" value="2"/>
</dbReference>
<feature type="repeat" description="Filamin" evidence="3">
    <location>
        <begin position="185"/>
        <end position="334"/>
    </location>
</feature>
<dbReference type="PROSITE" id="PS50021">
    <property type="entry name" value="CH"/>
    <property type="match status" value="1"/>
</dbReference>
<evidence type="ECO:0000256" key="5">
    <source>
        <dbReference type="SAM" id="Phobius"/>
    </source>
</evidence>
<feature type="domain" description="Calponin-homology (CH)" evidence="6">
    <location>
        <begin position="61"/>
        <end position="164"/>
    </location>
</feature>
<dbReference type="InterPro" id="IPR013783">
    <property type="entry name" value="Ig-like_fold"/>
</dbReference>
<dbReference type="GO" id="GO:0030036">
    <property type="term" value="P:actin cytoskeleton organization"/>
    <property type="evidence" value="ECO:0007669"/>
    <property type="project" value="InterPro"/>
</dbReference>
<dbReference type="InterPro" id="IPR014756">
    <property type="entry name" value="Ig_E-set"/>
</dbReference>
<feature type="transmembrane region" description="Helical" evidence="5">
    <location>
        <begin position="27"/>
        <end position="52"/>
    </location>
</feature>
<keyword evidence="5" id="KW-1133">Transmembrane helix</keyword>
<dbReference type="SMART" id="SM00557">
    <property type="entry name" value="IG_FLMN"/>
    <property type="match status" value="1"/>
</dbReference>
<accession>A0A8X6YKW1</accession>
<dbReference type="OrthoDB" id="6425547at2759"/>
<dbReference type="Pfam" id="PF00630">
    <property type="entry name" value="Filamin"/>
    <property type="match status" value="2"/>
</dbReference>
<keyword evidence="5" id="KW-0812">Transmembrane</keyword>
<dbReference type="Gene3D" id="2.60.40.10">
    <property type="entry name" value="Immunoglobulins"/>
    <property type="match status" value="2"/>
</dbReference>
<dbReference type="InterPro" id="IPR001298">
    <property type="entry name" value="Filamin/ABP280_rpt"/>
</dbReference>
<evidence type="ECO:0000256" key="3">
    <source>
        <dbReference type="PROSITE-ProRule" id="PRU00087"/>
    </source>
</evidence>
<keyword evidence="8" id="KW-1185">Reference proteome</keyword>
<feature type="region of interest" description="Disordered" evidence="4">
    <location>
        <begin position="258"/>
        <end position="285"/>
    </location>
</feature>
<evidence type="ECO:0000256" key="1">
    <source>
        <dbReference type="ARBA" id="ARBA00009238"/>
    </source>
</evidence>
<dbReference type="SUPFAM" id="SSF47576">
    <property type="entry name" value="Calponin-homology domain, CH-domain"/>
    <property type="match status" value="1"/>
</dbReference>
<dbReference type="SMART" id="SM00033">
    <property type="entry name" value="CH"/>
    <property type="match status" value="1"/>
</dbReference>
<gene>
    <name evidence="7" type="primary">AVEN_218647_1</name>
    <name evidence="7" type="ORF">TNIN_276951</name>
</gene>
<feature type="region of interest" description="Disordered" evidence="4">
    <location>
        <begin position="738"/>
        <end position="762"/>
    </location>
</feature>
<dbReference type="PROSITE" id="PS50194">
    <property type="entry name" value="FILAMIN_REPEAT"/>
    <property type="match status" value="2"/>
</dbReference>
<feature type="compositionally biased region" description="Polar residues" evidence="4">
    <location>
        <begin position="1123"/>
        <end position="1134"/>
    </location>
</feature>
<dbReference type="InterPro" id="IPR017868">
    <property type="entry name" value="Filamin/ABP280_repeat-like"/>
</dbReference>